<comment type="similarity">
    <text evidence="3">Belongs to the complex I NDUFA1 subunit family.</text>
</comment>
<evidence type="ECO:0000256" key="14">
    <source>
        <dbReference type="SAM" id="MobiDB-lite"/>
    </source>
</evidence>
<dbReference type="Proteomes" id="UP000249619">
    <property type="component" value="Unassembled WGS sequence"/>
</dbReference>
<evidence type="ECO:0000256" key="1">
    <source>
        <dbReference type="ARBA" id="ARBA00003195"/>
    </source>
</evidence>
<keyword evidence="11" id="KW-0496">Mitochondrion</keyword>
<evidence type="ECO:0000256" key="13">
    <source>
        <dbReference type="SAM" id="Coils"/>
    </source>
</evidence>
<evidence type="ECO:0000256" key="9">
    <source>
        <dbReference type="ARBA" id="ARBA00022982"/>
    </source>
</evidence>
<dbReference type="InterPro" id="IPR017384">
    <property type="entry name" value="NADH_Ub_cplx-1_asu_su-1"/>
</dbReference>
<dbReference type="Pfam" id="PF15456">
    <property type="entry name" value="Uds1"/>
    <property type="match status" value="1"/>
</dbReference>
<feature type="compositionally biased region" description="Polar residues" evidence="14">
    <location>
        <begin position="1183"/>
        <end position="1199"/>
    </location>
</feature>
<dbReference type="EMBL" id="QGDH01000108">
    <property type="protein sequence ID" value="RAR06963.1"/>
    <property type="molecule type" value="Genomic_DNA"/>
</dbReference>
<reference evidence="18" key="1">
    <citation type="submission" date="2018-05" db="EMBL/GenBank/DDBJ databases">
        <title>Draft genome sequence of Stemphylium lycopersici strain CIDEFI 213.</title>
        <authorList>
            <person name="Medina R."/>
            <person name="Franco M.E.E."/>
            <person name="Lucentini C.G."/>
            <person name="Saparrat M.C.N."/>
            <person name="Balatti P.A."/>
        </authorList>
    </citation>
    <scope>NUCLEOTIDE SEQUENCE [LARGE SCALE GENOMIC DNA]</scope>
    <source>
        <strain evidence="18">CIDEFI 213</strain>
    </source>
</reference>
<evidence type="ECO:0000256" key="11">
    <source>
        <dbReference type="ARBA" id="ARBA00023128"/>
    </source>
</evidence>
<evidence type="ECO:0000256" key="7">
    <source>
        <dbReference type="ARBA" id="ARBA00022692"/>
    </source>
</evidence>
<feature type="compositionally biased region" description="Acidic residues" evidence="14">
    <location>
        <begin position="698"/>
        <end position="709"/>
    </location>
</feature>
<feature type="domain" description="DUF7801" evidence="16">
    <location>
        <begin position="967"/>
        <end position="1116"/>
    </location>
</feature>
<keyword evidence="6" id="KW-0679">Respiratory chain</keyword>
<dbReference type="PANTHER" id="PTHR17098">
    <property type="entry name" value="NADH-UBIQUINONE OXIDOREDUCTASE MWFE SUBUNIT"/>
    <property type="match status" value="1"/>
</dbReference>
<keyword evidence="7" id="KW-0812">Transmembrane</keyword>
<evidence type="ECO:0000256" key="6">
    <source>
        <dbReference type="ARBA" id="ARBA00022660"/>
    </source>
</evidence>
<keyword evidence="12" id="KW-0472">Membrane</keyword>
<dbReference type="PANTHER" id="PTHR17098:SF2">
    <property type="entry name" value="NADH DEHYDROGENASE [UBIQUINONE] 1 ALPHA SUBCOMPLEX SUBUNIT 1"/>
    <property type="match status" value="1"/>
</dbReference>
<dbReference type="InterPro" id="IPR056703">
    <property type="entry name" value="DUF7801"/>
</dbReference>
<evidence type="ECO:0000313" key="17">
    <source>
        <dbReference type="EMBL" id="RAR06963.1"/>
    </source>
</evidence>
<keyword evidence="5" id="KW-0813">Transport</keyword>
<accession>A0A364MYX9</accession>
<keyword evidence="9" id="KW-0249">Electron transport</keyword>
<evidence type="ECO:0000256" key="2">
    <source>
        <dbReference type="ARBA" id="ARBA00004298"/>
    </source>
</evidence>
<keyword evidence="10" id="KW-1133">Transmembrane helix</keyword>
<evidence type="ECO:0000259" key="15">
    <source>
        <dbReference type="Pfam" id="PF15456"/>
    </source>
</evidence>
<evidence type="ECO:0000259" key="16">
    <source>
        <dbReference type="Pfam" id="PF25078"/>
    </source>
</evidence>
<proteinExistence type="inferred from homology"/>
<dbReference type="Gene3D" id="1.20.5.340">
    <property type="match status" value="1"/>
</dbReference>
<comment type="subcellular location">
    <subcellularLocation>
        <location evidence="2">Mitochondrion inner membrane</location>
        <topology evidence="2">Single-pass membrane protein</topology>
        <orientation evidence="2">Matrix side</orientation>
    </subcellularLocation>
</comment>
<comment type="function">
    <text evidence="1">Accessory subunit of the mitochondrial membrane respiratory chain NADH dehydrogenase (Complex I), that is believed not to be involved in catalysis. Complex I functions in the transfer of electrons from NADH to the respiratory chain. The immediate electron acceptor for the enzyme is believed to be ubiquinone.</text>
</comment>
<evidence type="ECO:0000313" key="18">
    <source>
        <dbReference type="Proteomes" id="UP000249619"/>
    </source>
</evidence>
<keyword evidence="8" id="KW-0999">Mitochondrion inner membrane</keyword>
<keyword evidence="18" id="KW-1185">Reference proteome</keyword>
<feature type="region of interest" description="Disordered" evidence="14">
    <location>
        <begin position="687"/>
        <end position="709"/>
    </location>
</feature>
<evidence type="ECO:0000256" key="4">
    <source>
        <dbReference type="ARBA" id="ARBA00016392"/>
    </source>
</evidence>
<dbReference type="GO" id="GO:0005743">
    <property type="term" value="C:mitochondrial inner membrane"/>
    <property type="evidence" value="ECO:0007669"/>
    <property type="project" value="UniProtKB-SubCell"/>
</dbReference>
<dbReference type="STRING" id="183478.A0A364MYX9"/>
<feature type="region of interest" description="Disordered" evidence="14">
    <location>
        <begin position="431"/>
        <end position="478"/>
    </location>
</feature>
<evidence type="ECO:0000256" key="10">
    <source>
        <dbReference type="ARBA" id="ARBA00022989"/>
    </source>
</evidence>
<organism evidence="17 18">
    <name type="scientific">Stemphylium lycopersici</name>
    <name type="common">Tomato gray leaf spot disease fungus</name>
    <name type="synonym">Thyrospora lycopersici</name>
    <dbReference type="NCBI Taxonomy" id="183478"/>
    <lineage>
        <taxon>Eukaryota</taxon>
        <taxon>Fungi</taxon>
        <taxon>Dikarya</taxon>
        <taxon>Ascomycota</taxon>
        <taxon>Pezizomycotina</taxon>
        <taxon>Dothideomycetes</taxon>
        <taxon>Pleosporomycetidae</taxon>
        <taxon>Pleosporales</taxon>
        <taxon>Pleosporineae</taxon>
        <taxon>Pleosporaceae</taxon>
        <taxon>Stemphylium</taxon>
    </lineage>
</organism>
<dbReference type="SUPFAM" id="SSF57997">
    <property type="entry name" value="Tropomyosin"/>
    <property type="match status" value="1"/>
</dbReference>
<protein>
    <recommendedName>
        <fullName evidence="4">NADH dehydrogenase [ubiquinone] 1 alpha subcomplex subunit 1</fullName>
    </recommendedName>
</protein>
<comment type="caution">
    <text evidence="17">The sequence shown here is derived from an EMBL/GenBank/DDBJ whole genome shotgun (WGS) entry which is preliminary data.</text>
</comment>
<feature type="region of interest" description="Disordered" evidence="14">
    <location>
        <begin position="1180"/>
        <end position="1199"/>
    </location>
</feature>
<dbReference type="Pfam" id="PF15879">
    <property type="entry name" value="MWFE"/>
    <property type="match status" value="1"/>
</dbReference>
<name>A0A364MYX9_STELY</name>
<dbReference type="InterPro" id="IPR029191">
    <property type="entry name" value="Uds1"/>
</dbReference>
<evidence type="ECO:0000256" key="8">
    <source>
        <dbReference type="ARBA" id="ARBA00022792"/>
    </source>
</evidence>
<sequence>MGVPFEALLPYAIMTGFFAFSAVSVGKLKEIQNGGKKTRRGIDQWDRQMMERDRRLTGFMRGQTDKPVAPAGFELNNPWRLSEFNSEIFHSFSWARAGNIGYALFLRQLQAIKVLFQSGLWSRTSIFPSEGSAIHPNDILLSPRASQQHSLCLAPREAPTLSLAARVLLFCAPVALSVRTITAPQRADSPFILSTRRPLRATMTNNGLRTQYPYAGDTLSPRGLYEFPSPTSNYPSGIGAASPSFFPMAYQISPRFGASAFIPPPDVFVDGRRETVRENGVYTPRNSGKRSSDALHTDPVAMHLLVETAMGDSQHFDILTVEEVDALKQEQKVLDTRLGTVRRKLESETKIRDATRSLGRLASKKANGHNRGTSSKDNGAMQAYDANDQEGLESSNKKVEEFIRECLEIESRMRMIDMQLLMHTAAVLQLTHKGPKQRDEDAELSEDRFRRPDSPASLNTYEDGRMNGTGAGGFDERSLYRTPENLDNLMDVLQKGTHHQPASAERSDQALTAVATRLQEMNERLRALIIDANPDRDEGYSLPEGPPDASSIDRHLDFLDQGIRDISAEQANIRNNSRHTLSEVEGRLEGINNQLYAVLSRSDNENADKVLPPPAITGGGSTEQLNYMEDSFYNLEQIQFAMNEQINELRSVAPISGDDEMAEKYENTCKGLWEMIQKGEEEARERKRERRRLLAQDPDADEQLSPDEDNVNESYSLIAFTSKIQYLFRHASGLKEKQSVLLRQIKQQRELNSKSDAQKEADFERLNTQVLSARSEKKSMEDELERAMAQLQQFDGQNAQFDSDALRETQERNAGLEAQLINVQERVIAFEEELKEARQRAIAYENQLKDVQEQAVNYHSKLEDAEKRAAAYEEELKDHQERYTAYSVSSKEAEDRTAGYEAQVRDAQERALMLETKLREAQDEARIEAAAIQAELTESAQKIEEATTALQAVTMEKEAAEARSLDATNTLNAKEEEFRNLEGEIVRLTTELTFAKAELDGAYGTRAQRAADSAANPAIKRELDELSEQNQALLGELEALRKVQDVASQSEAEARQSERNLKAELSGMASEYEALTRDAIQNEKDRDVLESQIDKLRDEKEVLERELSDEKVKWLGVRSPGMPNGGATQLDMGATSIRMLREDFRKMMRDRTAEGLKALRAEQEERRKLEAVVRQLRKEVIPSQRSPRSNLARTMTTPQ</sequence>
<evidence type="ECO:0000256" key="5">
    <source>
        <dbReference type="ARBA" id="ARBA00022448"/>
    </source>
</evidence>
<evidence type="ECO:0000256" key="12">
    <source>
        <dbReference type="ARBA" id="ARBA00023136"/>
    </source>
</evidence>
<gene>
    <name evidence="17" type="ORF">DDE83_006741</name>
</gene>
<feature type="coiled-coil region" evidence="13">
    <location>
        <begin position="763"/>
        <end position="1113"/>
    </location>
</feature>
<keyword evidence="13" id="KW-0175">Coiled coil</keyword>
<feature type="domain" description="Up-regulated during septation protein 1" evidence="15">
    <location>
        <begin position="302"/>
        <end position="431"/>
    </location>
</feature>
<dbReference type="Pfam" id="PF25078">
    <property type="entry name" value="DUF7801"/>
    <property type="match status" value="1"/>
</dbReference>
<dbReference type="AlphaFoldDB" id="A0A364MYX9"/>
<evidence type="ECO:0000256" key="3">
    <source>
        <dbReference type="ARBA" id="ARBA00009960"/>
    </source>
</evidence>